<evidence type="ECO:0000256" key="7">
    <source>
        <dbReference type="ARBA" id="ARBA00022968"/>
    </source>
</evidence>
<reference evidence="14 15" key="1">
    <citation type="submission" date="2020-06" db="EMBL/GenBank/DDBJ databases">
        <authorList>
            <person name="Li R."/>
            <person name="Bekaert M."/>
        </authorList>
    </citation>
    <scope>NUCLEOTIDE SEQUENCE [LARGE SCALE GENOMIC DNA]</scope>
    <source>
        <strain evidence="15">wild</strain>
    </source>
</reference>
<dbReference type="PANTHER" id="PTHR48438">
    <property type="entry name" value="ALPHA-(1,3)-FUCOSYLTRANSFERASE C-RELATED"/>
    <property type="match status" value="1"/>
</dbReference>
<dbReference type="GO" id="GO:0032580">
    <property type="term" value="C:Golgi cisterna membrane"/>
    <property type="evidence" value="ECO:0007669"/>
    <property type="project" value="UniProtKB-SubCell"/>
</dbReference>
<evidence type="ECO:0000256" key="5">
    <source>
        <dbReference type="ARBA" id="ARBA00022679"/>
    </source>
</evidence>
<dbReference type="EMBL" id="CACVKT020006043">
    <property type="protein sequence ID" value="CAC5399645.1"/>
    <property type="molecule type" value="Genomic_DNA"/>
</dbReference>
<evidence type="ECO:0000313" key="14">
    <source>
        <dbReference type="EMBL" id="CAC5399645.1"/>
    </source>
</evidence>
<comment type="subcellular location">
    <subcellularLocation>
        <location evidence="1">Golgi apparatus membrane</location>
        <topology evidence="1">Single-pass type II membrane protein</topology>
    </subcellularLocation>
    <subcellularLocation>
        <location evidence="12">Golgi apparatus</location>
        <location evidence="12">Golgi stack membrane</location>
        <topology evidence="12">Single-pass type II membrane protein</topology>
    </subcellularLocation>
</comment>
<comment type="similarity">
    <text evidence="3 12">Belongs to the glycosyltransferase 10 family.</text>
</comment>
<dbReference type="Gene3D" id="3.10.100.10">
    <property type="entry name" value="Mannose-Binding Protein A, subunit A"/>
    <property type="match status" value="1"/>
</dbReference>
<dbReference type="InterPro" id="IPR038577">
    <property type="entry name" value="GT10-like_C_sf"/>
</dbReference>
<accession>A0A6J8CUZ2</accession>
<evidence type="ECO:0000256" key="2">
    <source>
        <dbReference type="ARBA" id="ARBA00004922"/>
    </source>
</evidence>
<sequence>MKEDCRSQGGRLAEVHSQDVARWLMRQASQRLGDWWLGATDMYNEGTWRWTSGSLVRHFNWAGGEPNNGAGTNQDCLSCCIQRKGGIMMIFGALISVNTFVREQMLRAPCPHLKRSTTLYSLEKQNIKILLWTEFFGKMGWENNVRNELKKCNCSCMVTGDKKQIESADVVIFHLLDLWFFKSLPHYRAEHQLWVIFVVEPPPHIFSLGLVVPNMSFNWTMSYRKDSDIVVPYGESIDLAESLKSNLTSNTPIFEKKTKLIASVISNCYDDARRHNEIKELQKIVSIDQYGECGYSSCPYNDTCVQILSQYKFKIAFENSHCRDYVSEKFWGPLNTNSIPIVAWRRNQLISAPPNSYINVYDFKTMKEAGEYLIKVSTNKTLYHSYFKWKGKFRINYSGLWTYFRSLCEKVKSPKGFQSKVLKNVWDWVQDDTCAMWSVGIQYKIGTSKTRLVLRDRLV</sequence>
<protein>
    <recommendedName>
        <fullName evidence="12">Fucosyltransferase</fullName>
        <ecNumber evidence="12">2.4.1.-</ecNumber>
    </recommendedName>
</protein>
<dbReference type="Gene3D" id="3.40.50.11660">
    <property type="entry name" value="Glycosyl transferase family 10, C-terminal domain"/>
    <property type="match status" value="1"/>
</dbReference>
<dbReference type="InterPro" id="IPR001503">
    <property type="entry name" value="Glyco_trans_10"/>
</dbReference>
<evidence type="ECO:0000256" key="12">
    <source>
        <dbReference type="RuleBase" id="RU003832"/>
    </source>
</evidence>
<dbReference type="SUPFAM" id="SSF56436">
    <property type="entry name" value="C-type lectin-like"/>
    <property type="match status" value="1"/>
</dbReference>
<dbReference type="CDD" id="cd00037">
    <property type="entry name" value="CLECT"/>
    <property type="match status" value="1"/>
</dbReference>
<proteinExistence type="inferred from homology"/>
<dbReference type="Pfam" id="PF00059">
    <property type="entry name" value="Lectin_C"/>
    <property type="match status" value="1"/>
</dbReference>
<dbReference type="Pfam" id="PF00852">
    <property type="entry name" value="Glyco_transf_10"/>
    <property type="match status" value="1"/>
</dbReference>
<feature type="domain" description="C-type lectin" evidence="13">
    <location>
        <begin position="1"/>
        <end position="78"/>
    </location>
</feature>
<keyword evidence="15" id="KW-1185">Reference proteome</keyword>
<dbReference type="OrthoDB" id="427096at2759"/>
<dbReference type="Pfam" id="PF17039">
    <property type="entry name" value="Glyco_tran_10_N"/>
    <property type="match status" value="1"/>
</dbReference>
<dbReference type="InterPro" id="IPR055270">
    <property type="entry name" value="Glyco_tran_10_C"/>
</dbReference>
<evidence type="ECO:0000256" key="6">
    <source>
        <dbReference type="ARBA" id="ARBA00022692"/>
    </source>
</evidence>
<keyword evidence="9 12" id="KW-0333">Golgi apparatus</keyword>
<dbReference type="EC" id="2.4.1.-" evidence="12"/>
<dbReference type="FunFam" id="3.40.50.11660:FF:000004">
    <property type="entry name" value="Glycoprotein 3-alpha-L-fucosyltransferase A"/>
    <property type="match status" value="1"/>
</dbReference>
<name>A0A6J8CUZ2_MYTCO</name>
<keyword evidence="10" id="KW-0472">Membrane</keyword>
<dbReference type="PANTHER" id="PTHR48438:SF1">
    <property type="entry name" value="ALPHA-(1,3)-FUCOSYLTRANSFERASE C-RELATED"/>
    <property type="match status" value="1"/>
</dbReference>
<evidence type="ECO:0000256" key="4">
    <source>
        <dbReference type="ARBA" id="ARBA00022676"/>
    </source>
</evidence>
<dbReference type="GO" id="GO:0000139">
    <property type="term" value="C:Golgi membrane"/>
    <property type="evidence" value="ECO:0007669"/>
    <property type="project" value="UniProtKB-SubCell"/>
</dbReference>
<evidence type="ECO:0000256" key="3">
    <source>
        <dbReference type="ARBA" id="ARBA00008919"/>
    </source>
</evidence>
<dbReference type="AlphaFoldDB" id="A0A6J8CUZ2"/>
<evidence type="ECO:0000259" key="13">
    <source>
        <dbReference type="PROSITE" id="PS50041"/>
    </source>
</evidence>
<comment type="pathway">
    <text evidence="2">Protein modification; protein glycosylation.</text>
</comment>
<dbReference type="InterPro" id="IPR031481">
    <property type="entry name" value="Glyco_tran_10_N"/>
</dbReference>
<dbReference type="SUPFAM" id="SSF53756">
    <property type="entry name" value="UDP-Glycosyltransferase/glycogen phosphorylase"/>
    <property type="match status" value="1"/>
</dbReference>
<evidence type="ECO:0000256" key="11">
    <source>
        <dbReference type="ARBA" id="ARBA00023180"/>
    </source>
</evidence>
<dbReference type="UniPathway" id="UPA00378"/>
<evidence type="ECO:0000256" key="9">
    <source>
        <dbReference type="ARBA" id="ARBA00023034"/>
    </source>
</evidence>
<keyword evidence="7" id="KW-0735">Signal-anchor</keyword>
<dbReference type="GO" id="GO:0008417">
    <property type="term" value="F:fucosyltransferase activity"/>
    <property type="evidence" value="ECO:0007669"/>
    <property type="project" value="InterPro"/>
</dbReference>
<gene>
    <name evidence="14" type="ORF">MCOR_33889</name>
</gene>
<evidence type="ECO:0000313" key="15">
    <source>
        <dbReference type="Proteomes" id="UP000507470"/>
    </source>
</evidence>
<keyword evidence="5 12" id="KW-0808">Transferase</keyword>
<evidence type="ECO:0000256" key="10">
    <source>
        <dbReference type="ARBA" id="ARBA00023136"/>
    </source>
</evidence>
<dbReference type="InterPro" id="IPR016187">
    <property type="entry name" value="CTDL_fold"/>
</dbReference>
<keyword evidence="4 12" id="KW-0328">Glycosyltransferase</keyword>
<keyword evidence="8" id="KW-1133">Transmembrane helix</keyword>
<dbReference type="InterPro" id="IPR001304">
    <property type="entry name" value="C-type_lectin-like"/>
</dbReference>
<keyword evidence="11" id="KW-0325">Glycoprotein</keyword>
<keyword evidence="6 12" id="KW-0812">Transmembrane</keyword>
<dbReference type="Proteomes" id="UP000507470">
    <property type="component" value="Unassembled WGS sequence"/>
</dbReference>
<evidence type="ECO:0000256" key="1">
    <source>
        <dbReference type="ARBA" id="ARBA00004323"/>
    </source>
</evidence>
<organism evidence="14 15">
    <name type="scientific">Mytilus coruscus</name>
    <name type="common">Sea mussel</name>
    <dbReference type="NCBI Taxonomy" id="42192"/>
    <lineage>
        <taxon>Eukaryota</taxon>
        <taxon>Metazoa</taxon>
        <taxon>Spiralia</taxon>
        <taxon>Lophotrochozoa</taxon>
        <taxon>Mollusca</taxon>
        <taxon>Bivalvia</taxon>
        <taxon>Autobranchia</taxon>
        <taxon>Pteriomorphia</taxon>
        <taxon>Mytilida</taxon>
        <taxon>Mytiloidea</taxon>
        <taxon>Mytilidae</taxon>
        <taxon>Mytilinae</taxon>
        <taxon>Mytilus</taxon>
    </lineage>
</organism>
<evidence type="ECO:0000256" key="8">
    <source>
        <dbReference type="ARBA" id="ARBA00022989"/>
    </source>
</evidence>
<dbReference type="PROSITE" id="PS50041">
    <property type="entry name" value="C_TYPE_LECTIN_2"/>
    <property type="match status" value="1"/>
</dbReference>
<dbReference type="InterPro" id="IPR016186">
    <property type="entry name" value="C-type_lectin-like/link_sf"/>
</dbReference>